<feature type="transmembrane region" description="Helical" evidence="1">
    <location>
        <begin position="325"/>
        <end position="348"/>
    </location>
</feature>
<accession>A0A3D8PLU1</accession>
<feature type="transmembrane region" description="Helical" evidence="1">
    <location>
        <begin position="750"/>
        <end position="772"/>
    </location>
</feature>
<keyword evidence="4" id="KW-1185">Reference proteome</keyword>
<dbReference type="PANTHER" id="PTHR37813:SF1">
    <property type="entry name" value="FELS-2 PROPHAGE PROTEIN"/>
    <property type="match status" value="1"/>
</dbReference>
<dbReference type="InterPro" id="IPR016024">
    <property type="entry name" value="ARM-type_fold"/>
</dbReference>
<feature type="transmembrane region" description="Helical" evidence="1">
    <location>
        <begin position="566"/>
        <end position="588"/>
    </location>
</feature>
<dbReference type="EMBL" id="PIOC01000023">
    <property type="protein sequence ID" value="RDW17050.1"/>
    <property type="molecule type" value="Genomic_DNA"/>
</dbReference>
<dbReference type="OrthoDB" id="28713at2"/>
<dbReference type="RefSeq" id="WP_115774280.1">
    <property type="nucleotide sequence ID" value="NZ_PIOC01000023.1"/>
</dbReference>
<evidence type="ECO:0000256" key="1">
    <source>
        <dbReference type="SAM" id="Phobius"/>
    </source>
</evidence>
<feature type="transmembrane region" description="Helical" evidence="1">
    <location>
        <begin position="706"/>
        <end position="729"/>
    </location>
</feature>
<feature type="transmembrane region" description="Helical" evidence="1">
    <location>
        <begin position="360"/>
        <end position="384"/>
    </location>
</feature>
<feature type="transmembrane region" description="Helical" evidence="1">
    <location>
        <begin position="674"/>
        <end position="700"/>
    </location>
</feature>
<keyword evidence="1" id="KW-1133">Transmembrane helix</keyword>
<dbReference type="Proteomes" id="UP000257143">
    <property type="component" value="Unassembled WGS sequence"/>
</dbReference>
<feature type="domain" description="Tape measure protein N-terminal" evidence="2">
    <location>
        <begin position="83"/>
        <end position="255"/>
    </location>
</feature>
<dbReference type="Pfam" id="PF20155">
    <property type="entry name" value="TMP_3"/>
    <property type="match status" value="1"/>
</dbReference>
<dbReference type="PANTHER" id="PTHR37813">
    <property type="entry name" value="FELS-2 PROPHAGE PROTEIN"/>
    <property type="match status" value="1"/>
</dbReference>
<dbReference type="SUPFAM" id="SSF48371">
    <property type="entry name" value="ARM repeat"/>
    <property type="match status" value="1"/>
</dbReference>
<comment type="caution">
    <text evidence="3">The sequence shown here is derived from an EMBL/GenBank/DDBJ whole genome shotgun (WGS) entry which is preliminary data.</text>
</comment>
<feature type="transmembrane region" description="Helical" evidence="1">
    <location>
        <begin position="537"/>
        <end position="560"/>
    </location>
</feature>
<feature type="transmembrane region" description="Helical" evidence="1">
    <location>
        <begin position="609"/>
        <end position="632"/>
    </location>
</feature>
<evidence type="ECO:0000259" key="2">
    <source>
        <dbReference type="Pfam" id="PF20155"/>
    </source>
</evidence>
<evidence type="ECO:0000313" key="4">
    <source>
        <dbReference type="Proteomes" id="UP000257143"/>
    </source>
</evidence>
<reference evidence="4" key="1">
    <citation type="submission" date="2017-11" db="EMBL/GenBank/DDBJ databases">
        <authorList>
            <person name="Zhu W."/>
        </authorList>
    </citation>
    <scope>NUCLEOTIDE SEQUENCE [LARGE SCALE GENOMIC DNA]</scope>
    <source>
        <strain evidence="4">CAU 1183</strain>
    </source>
</reference>
<sequence>MADYTLSAKITGDASGFTKAFGAAEEKLKGLSDKVKGIGKNISGFGSSLSSVGDKLTSGITTPAVAAASALTGITLVKGFNRLTGIDNAQAKLKGLGHDAKSVEEIMNSALESVKGTSFGMDEAATTAASAVAAGIKPGKDLTRYLSLTGDAAAIAGSSMAEMGSIINQVQTSQVAYTDNLNQLADRGIPIYQWLADEAGVAASEVKDMASDGKISSEMFLAAIEKNIGGAAKTMGESSFTAAISNIGASISRIGANFLDAGGEAGGFFSTVKPLLTDFNNSLGVVEEKAAELGVKFGQAFNDFLDKASELKSKFDGLSPSMQGIILKTAAIGTAIAVGIGPALKIIGTLTTGFGGLVSILGFLLSPIGLIMTAIVGLAAIFGYQMATNEEFRSSFITTFENIREKVTSIVDTVISKVQSIWSTIQPVLSTVASTLSTAFSNAVPVIQSAFSNLGPQVVTVFQTIWSIIQSVIPVITTFVTSIVEGFNAAGGAGSEFGLQLLNIFIGLNPIIKGAILLFQNFGPQIIAAFQQIATMLIPIVTTIGTAIGQIASAVIPIFMSVLASLIPIVTQVGTMLMTTLGTIIPIITNLFNNLVPIIMMVVQQIAQILAVVIPLVANLIGALIPAISMLIQGIMNIVTAVAPAFIAIIQAIGAAIQLILPIISSILQTVIHVITNIISVVTPIIGFIVGVISTIIGIIAPIVTFIAGVMTSIFALIRPIVTVVTGVFDTVTQVISSVWQGVMRFTGQVFTSIGTVISGLSGVVSGVFNAISGTVSRVMNGVSSTITGVFSAIQGAWSGLTGFVDGVFGGISTSVQKLVGQVKGFVNGVIGGVNSAIGIINKIPGVSIGKIPMLARGTDNFGGGFARINEGGRGELVMMPSGAQVIPHDVSMKYARESAKAAGTRETRPSGENMASSLRNALEGLIIDNRISIGEKEFIQATGKPMMRYIDSQTKDAGRRGGHRR</sequence>
<dbReference type="InterPro" id="IPR013491">
    <property type="entry name" value="Tape_meas_N"/>
</dbReference>
<proteinExistence type="predicted"/>
<dbReference type="AlphaFoldDB" id="A0A3D8PLU1"/>
<dbReference type="Gene3D" id="1.20.120.20">
    <property type="entry name" value="Apolipoprotein"/>
    <property type="match status" value="2"/>
</dbReference>
<name>A0A3D8PLU1_9BACI</name>
<organism evidence="3 4">
    <name type="scientific">Oceanobacillus arenosus</name>
    <dbReference type="NCBI Taxonomy" id="1229153"/>
    <lineage>
        <taxon>Bacteria</taxon>
        <taxon>Bacillati</taxon>
        <taxon>Bacillota</taxon>
        <taxon>Bacilli</taxon>
        <taxon>Bacillales</taxon>
        <taxon>Bacillaceae</taxon>
        <taxon>Oceanobacillus</taxon>
    </lineage>
</organism>
<evidence type="ECO:0000313" key="3">
    <source>
        <dbReference type="EMBL" id="RDW17050.1"/>
    </source>
</evidence>
<keyword evidence="1" id="KW-0472">Membrane</keyword>
<feature type="transmembrane region" description="Helical" evidence="1">
    <location>
        <begin position="638"/>
        <end position="662"/>
    </location>
</feature>
<protein>
    <recommendedName>
        <fullName evidence="2">Tape measure protein N-terminal domain-containing protein</fullName>
    </recommendedName>
</protein>
<dbReference type="NCBIfam" id="TIGR02675">
    <property type="entry name" value="tape_meas_nterm"/>
    <property type="match status" value="1"/>
</dbReference>
<keyword evidence="1" id="KW-0812">Transmembrane</keyword>
<gene>
    <name evidence="3" type="ORF">CWR48_15735</name>
</gene>